<keyword evidence="2" id="KW-0436">Ligase</keyword>
<dbReference type="PANTHER" id="PTHR36510:SF3">
    <property type="entry name" value="CONSERVED PROTEIN"/>
    <property type="match status" value="1"/>
</dbReference>
<dbReference type="InterPro" id="IPR016602">
    <property type="entry name" value="UCP012666"/>
</dbReference>
<dbReference type="InterPro" id="IPR050141">
    <property type="entry name" value="GCL_type2/YbdK_subfam"/>
</dbReference>
<evidence type="ECO:0000313" key="3">
    <source>
        <dbReference type="Proteomes" id="UP001601288"/>
    </source>
</evidence>
<sequence>MGRDVPALVFTREDRRRYREKMHTDLEVLARMLHESGFESERPQVGLEIELNLVDDAGLPVMRNTDVLQAIADPAWSSELGRFNLEINIPPRQLTAGGPGSWEQAIRDALNHAEDGAAAVGAHLIMVGILPTLGESDVSGSALSGDPRYRLLNEQIFAARGEDLRIKVDGVERLATYADTITPEAACTSTQFHLQVDPKEFPHYWNAAQAIAGVQIALAANSPFLFGKELWRETRIPLFEQATDTRPEEIKAQGVRPRVWFGERWITSVFDLFEENVRYFPALLPLCEDEDPQKELDSGGVPQLGELTLHNGTIYRWNRPIYAVTDSGPHLRIENRVLPAGPTVADIIANGAFYYGLTRALVDEDRPVWTRMSFSVAEENLHTAARDGIDARLYWPGVGEVPVTELVLRRLLPLAHRGLELTGMDAAWREPLLGIIEQRCVTGRNGALWQAEMVHHLEKAGISDRREALRQMTRTYMDYMHMNAPAHTWPVD</sequence>
<dbReference type="Pfam" id="PF04107">
    <property type="entry name" value="GCS2"/>
    <property type="match status" value="1"/>
</dbReference>
<protein>
    <submittedName>
        <fullName evidence="2">Glutamate-cysteine ligase family protein</fullName>
    </submittedName>
</protein>
<accession>A0ABW6LFQ0</accession>
<gene>
    <name evidence="2" type="ORF">ACFYM3_21980</name>
</gene>
<reference evidence="2 3" key="1">
    <citation type="submission" date="2024-10" db="EMBL/GenBank/DDBJ databases">
        <title>The Natural Products Discovery Center: Release of the First 8490 Sequenced Strains for Exploring Actinobacteria Biosynthetic Diversity.</title>
        <authorList>
            <person name="Kalkreuter E."/>
            <person name="Kautsar S.A."/>
            <person name="Yang D."/>
            <person name="Bader C.D."/>
            <person name="Teijaro C.N."/>
            <person name="Fluegel L."/>
            <person name="Davis C.M."/>
            <person name="Simpson J.R."/>
            <person name="Lauterbach L."/>
            <person name="Steele A.D."/>
            <person name="Gui C."/>
            <person name="Meng S."/>
            <person name="Li G."/>
            <person name="Viehrig K."/>
            <person name="Ye F."/>
            <person name="Su P."/>
            <person name="Kiefer A.F."/>
            <person name="Nichols A."/>
            <person name="Cepeda A.J."/>
            <person name="Yan W."/>
            <person name="Fan B."/>
            <person name="Jiang Y."/>
            <person name="Adhikari A."/>
            <person name="Zheng C.-J."/>
            <person name="Schuster L."/>
            <person name="Cowan T.M."/>
            <person name="Smanski M.J."/>
            <person name="Chevrette M.G."/>
            <person name="De Carvalho L.P.S."/>
            <person name="Shen B."/>
        </authorList>
    </citation>
    <scope>NUCLEOTIDE SEQUENCE [LARGE SCALE GENOMIC DNA]</scope>
    <source>
        <strain evidence="2 3">NPDC007066</strain>
    </source>
</reference>
<comment type="catalytic activity">
    <reaction evidence="1">
        <text>L-cysteine + L-glutamate + ATP = gamma-L-glutamyl-L-cysteine + ADP + phosphate + H(+)</text>
        <dbReference type="Rhea" id="RHEA:13285"/>
        <dbReference type="ChEBI" id="CHEBI:15378"/>
        <dbReference type="ChEBI" id="CHEBI:29985"/>
        <dbReference type="ChEBI" id="CHEBI:30616"/>
        <dbReference type="ChEBI" id="CHEBI:35235"/>
        <dbReference type="ChEBI" id="CHEBI:43474"/>
        <dbReference type="ChEBI" id="CHEBI:58173"/>
        <dbReference type="ChEBI" id="CHEBI:456216"/>
        <dbReference type="EC" id="6.3.2.2"/>
    </reaction>
</comment>
<dbReference type="PIRSF" id="PIRSF012666">
    <property type="entry name" value="UCP012666"/>
    <property type="match status" value="1"/>
</dbReference>
<dbReference type="PANTHER" id="PTHR36510">
    <property type="entry name" value="GLUTAMATE--CYSTEINE LIGASE 2-RELATED"/>
    <property type="match status" value="1"/>
</dbReference>
<proteinExistence type="predicted"/>
<evidence type="ECO:0000313" key="2">
    <source>
        <dbReference type="EMBL" id="MFE9227253.1"/>
    </source>
</evidence>
<organism evidence="2 3">
    <name type="scientific">Streptomyces massasporeus</name>
    <dbReference type="NCBI Taxonomy" id="67324"/>
    <lineage>
        <taxon>Bacteria</taxon>
        <taxon>Bacillati</taxon>
        <taxon>Actinomycetota</taxon>
        <taxon>Actinomycetes</taxon>
        <taxon>Kitasatosporales</taxon>
        <taxon>Streptomycetaceae</taxon>
        <taxon>Streptomyces</taxon>
    </lineage>
</organism>
<dbReference type="GO" id="GO:0016874">
    <property type="term" value="F:ligase activity"/>
    <property type="evidence" value="ECO:0007669"/>
    <property type="project" value="UniProtKB-KW"/>
</dbReference>
<dbReference type="EMBL" id="JBIAFP010000012">
    <property type="protein sequence ID" value="MFE9227253.1"/>
    <property type="molecule type" value="Genomic_DNA"/>
</dbReference>
<evidence type="ECO:0000256" key="1">
    <source>
        <dbReference type="ARBA" id="ARBA00048819"/>
    </source>
</evidence>
<comment type="caution">
    <text evidence="2">The sequence shown here is derived from an EMBL/GenBank/DDBJ whole genome shotgun (WGS) entry which is preliminary data.</text>
</comment>
<keyword evidence="3" id="KW-1185">Reference proteome</keyword>
<dbReference type="SUPFAM" id="SSF55931">
    <property type="entry name" value="Glutamine synthetase/guanido kinase"/>
    <property type="match status" value="1"/>
</dbReference>
<dbReference type="RefSeq" id="WP_358282600.1">
    <property type="nucleotide sequence ID" value="NZ_JBEYGJ010000014.1"/>
</dbReference>
<dbReference type="InterPro" id="IPR014746">
    <property type="entry name" value="Gln_synth/guanido_kin_cat_dom"/>
</dbReference>
<dbReference type="Gene3D" id="3.30.590.20">
    <property type="match status" value="1"/>
</dbReference>
<name>A0ABW6LFQ0_9ACTN</name>
<dbReference type="InterPro" id="IPR006336">
    <property type="entry name" value="GCS2"/>
</dbReference>
<dbReference type="Proteomes" id="UP001601288">
    <property type="component" value="Unassembled WGS sequence"/>
</dbReference>